<feature type="domain" description="GS beta-grasp" evidence="3">
    <location>
        <begin position="80"/>
        <end position="173"/>
    </location>
</feature>
<dbReference type="InterPro" id="IPR040577">
    <property type="entry name" value="Gln-synt_C"/>
</dbReference>
<dbReference type="STRING" id="319225.Plut_1413"/>
<dbReference type="PROSITE" id="PS00181">
    <property type="entry name" value="GLNA_ATP"/>
    <property type="match status" value="1"/>
</dbReference>
<dbReference type="Gene3D" id="3.30.590.10">
    <property type="entry name" value="Glutamine synthetase/guanido kinase, catalytic domain"/>
    <property type="match status" value="1"/>
</dbReference>
<dbReference type="SUPFAM" id="SSF55931">
    <property type="entry name" value="Glutamine synthetase/guanido kinase"/>
    <property type="match status" value="1"/>
</dbReference>
<keyword evidence="6" id="KW-1185">Reference proteome</keyword>
<dbReference type="InterPro" id="IPR022147">
    <property type="entry name" value="GSIII_N"/>
</dbReference>
<feature type="domain" description="GS catalytic" evidence="4">
    <location>
        <begin position="178"/>
        <end position="612"/>
    </location>
</feature>
<evidence type="ECO:0000256" key="2">
    <source>
        <dbReference type="RuleBase" id="RU000384"/>
    </source>
</evidence>
<dbReference type="PROSITE" id="PS51986">
    <property type="entry name" value="GS_BETA_GRASP"/>
    <property type="match status" value="1"/>
</dbReference>
<reference evidence="6" key="1">
    <citation type="submission" date="2005-08" db="EMBL/GenBank/DDBJ databases">
        <title>Complete sequence of Pelodictyon luteolum DSM 273.</title>
        <authorList>
            <consortium name="US DOE Joint Genome Institute"/>
            <person name="Copeland A."/>
            <person name="Lucas S."/>
            <person name="Lapidus A."/>
            <person name="Barry K."/>
            <person name="Detter J.C."/>
            <person name="Glavina T."/>
            <person name="Hammon N."/>
            <person name="Israni S."/>
            <person name="Pitluck S."/>
            <person name="Bryant D."/>
            <person name="Schmutz J."/>
            <person name="Larimer F."/>
            <person name="Land M."/>
            <person name="Kyrpides N."/>
            <person name="Ivanova N."/>
            <person name="Richardson P."/>
        </authorList>
    </citation>
    <scope>NUCLEOTIDE SEQUENCE [LARGE SCALE GENOMIC DNA]</scope>
    <source>
        <strain evidence="6">DSM 273 / BCRC 81028 / 2530</strain>
    </source>
</reference>
<dbReference type="PANTHER" id="PTHR42974:SF1">
    <property type="entry name" value="TYPE-3 GLUTAMINE SYNTHETASE"/>
    <property type="match status" value="1"/>
</dbReference>
<dbReference type="KEGG" id="plt:Plut_1413"/>
<dbReference type="eggNOG" id="COG3968">
    <property type="taxonomic scope" value="Bacteria"/>
</dbReference>
<proteinExistence type="inferred from homology"/>
<sequence>MTGNTKQTNKEVLLSIENKNVVSSYFGAMTFDQKAMRARLPKEVFTALQDTIRAGREITEEIAGVVAHGMKEWAMDNGATHYTHWFQPMTGSTAEKHDAFLSIDRDGTPIERFSGEQLIQGEPDASSFPSGGMRTTFEARGYTAWDPSSPAFLMKGGNCVTLCIPTVFISYNGEALDAKTPLLRSMNAVSKASLRLLETLGTKGVSRVKTFAGVEQEYFLIDKKFYSERPDLIMCGRTLLGAMPPKGQQLEDHYFGAIPDRVLEFMQEVEHELYLLGIPAKTRHNEVAPHQFEIAPLFEEANVATDHNLLIMEVMRKIAEKKGFALLLLEKPFAGINGSGKHNNWSIGTDTGVNLLDPGDTPEKNIQFLVFLVAVLKGVYKRADVLRMSISSIGNDHRLGANEAPPAVVTVFLGDLLERVLDAIESGKIDLKTEKQVLNLGLSQVPVVNKDYTDRNRTSPFAFTGNKFEFRAVGSSQAVSVPNMVLNTLMAEAVDDMADTIEAKIKAGKDRDSAILETLREEITATKAIRYPGDNYSDALQQAAKERGLPNLKNTPEALRVLESKDVQSVFVKYGVLSVEEIESRLNIRLERYVKGVDIEARTLQLMLKTLVIPDVSEYQGDIGSSFNNLLSASDEIGLSKAALKSQAGHYRTLAENLSLLIDLTSELDEVVEKLETLDGEFAKADYCADTILPFMLKVREVADRLELMVDRSRWQLPTYSEMLFEH</sequence>
<dbReference type="PANTHER" id="PTHR42974">
    <property type="entry name" value="GLUTAMINE SYNTHETASE"/>
    <property type="match status" value="1"/>
</dbReference>
<dbReference type="InterPro" id="IPR008147">
    <property type="entry name" value="Gln_synt_N"/>
</dbReference>
<comment type="similarity">
    <text evidence="1 2">Belongs to the glutamine synthetase family.</text>
</comment>
<dbReference type="HOGENOM" id="CLU_024307_0_0_10"/>
<dbReference type="GO" id="GO:0004356">
    <property type="term" value="F:glutamine synthetase activity"/>
    <property type="evidence" value="ECO:0007669"/>
    <property type="project" value="InterPro"/>
</dbReference>
<dbReference type="AlphaFoldDB" id="Q3B309"/>
<dbReference type="Pfam" id="PF18318">
    <property type="entry name" value="Gln-synt_C-ter"/>
    <property type="match status" value="1"/>
</dbReference>
<evidence type="ECO:0000256" key="1">
    <source>
        <dbReference type="PROSITE-ProRule" id="PRU01330"/>
    </source>
</evidence>
<gene>
    <name evidence="5" type="ordered locus">Plut_1413</name>
</gene>
<dbReference type="Pfam" id="PF12437">
    <property type="entry name" value="GSIII_N"/>
    <property type="match status" value="1"/>
</dbReference>
<evidence type="ECO:0000259" key="3">
    <source>
        <dbReference type="PROSITE" id="PS51986"/>
    </source>
</evidence>
<dbReference type="InterPro" id="IPR008146">
    <property type="entry name" value="Gln_synth_cat_dom"/>
</dbReference>
<dbReference type="PROSITE" id="PS51987">
    <property type="entry name" value="GS_CATALYTIC"/>
    <property type="match status" value="1"/>
</dbReference>
<dbReference type="EMBL" id="CP000096">
    <property type="protein sequence ID" value="ABB24272.1"/>
    <property type="molecule type" value="Genomic_DNA"/>
</dbReference>
<evidence type="ECO:0000313" key="5">
    <source>
        <dbReference type="EMBL" id="ABB24272.1"/>
    </source>
</evidence>
<dbReference type="InterPro" id="IPR052725">
    <property type="entry name" value="GS_Type-3"/>
</dbReference>
<dbReference type="InterPro" id="IPR014746">
    <property type="entry name" value="Gln_synth/guanido_kin_cat_dom"/>
</dbReference>
<accession>Q3B309</accession>
<name>Q3B309_CHLL3</name>
<dbReference type="Gene3D" id="1.20.120.1560">
    <property type="match status" value="1"/>
</dbReference>
<dbReference type="Proteomes" id="UP000002709">
    <property type="component" value="Chromosome"/>
</dbReference>
<evidence type="ECO:0000313" key="6">
    <source>
        <dbReference type="Proteomes" id="UP000002709"/>
    </source>
</evidence>
<dbReference type="GO" id="GO:0006542">
    <property type="term" value="P:glutamine biosynthetic process"/>
    <property type="evidence" value="ECO:0007669"/>
    <property type="project" value="InterPro"/>
</dbReference>
<evidence type="ECO:0000259" key="4">
    <source>
        <dbReference type="PROSITE" id="PS51987"/>
    </source>
</evidence>
<dbReference type="InterPro" id="IPR027303">
    <property type="entry name" value="Gln_synth_gly_rich_site"/>
</dbReference>
<dbReference type="Pfam" id="PF00120">
    <property type="entry name" value="Gln-synt_C"/>
    <property type="match status" value="1"/>
</dbReference>
<organism evidence="5 6">
    <name type="scientific">Chlorobium luteolum (strain DSM 273 / BCRC 81028 / 2530)</name>
    <name type="common">Pelodictyon luteolum</name>
    <dbReference type="NCBI Taxonomy" id="319225"/>
    <lineage>
        <taxon>Bacteria</taxon>
        <taxon>Pseudomonadati</taxon>
        <taxon>Chlorobiota</taxon>
        <taxon>Chlorobiia</taxon>
        <taxon>Chlorobiales</taxon>
        <taxon>Chlorobiaceae</taxon>
        <taxon>Chlorobium/Pelodictyon group</taxon>
        <taxon>Pelodictyon</taxon>
    </lineage>
</organism>
<dbReference type="SMART" id="SM01230">
    <property type="entry name" value="Gln-synt_C"/>
    <property type="match status" value="1"/>
</dbReference>
<protein>
    <submittedName>
        <fullName evidence="5">Glutamine synthetase</fullName>
    </submittedName>
</protein>